<keyword evidence="3" id="KW-1185">Reference proteome</keyword>
<reference evidence="2 3" key="1">
    <citation type="submission" date="2017-03" db="EMBL/GenBank/DDBJ databases">
        <title>Genomes of endolithic fungi from Antarctica.</title>
        <authorList>
            <person name="Coleine C."/>
            <person name="Masonjones S."/>
            <person name="Stajich J.E."/>
        </authorList>
    </citation>
    <scope>NUCLEOTIDE SEQUENCE [LARGE SCALE GENOMIC DNA]</scope>
    <source>
        <strain evidence="2 3">CCFEE 6315</strain>
    </source>
</reference>
<feature type="compositionally biased region" description="Basic and acidic residues" evidence="1">
    <location>
        <begin position="838"/>
        <end position="856"/>
    </location>
</feature>
<evidence type="ECO:0000313" key="3">
    <source>
        <dbReference type="Proteomes" id="UP000308549"/>
    </source>
</evidence>
<feature type="compositionally biased region" description="Low complexity" evidence="1">
    <location>
        <begin position="989"/>
        <end position="1000"/>
    </location>
</feature>
<sequence>MGEAQAVLLAELDRISLRDILFGECTQTDINRCLRLRCCSINKLALCLLEGLRQWPYVLDIVTRLSCNLDLRNALLRHEPCLLSDLAVQAAKIDDPRSKYMSATVSMLSQPLPDDAALPAAIQTLFLSLVEAAAEHPSTTTVKPLYTLLSGTSTALLGLLPHKLLSHFEEQMMGILRTSVSRADLGTDQHLSLRCLAVISLAAKASEEQLMLTSSFYQTQELLASTQPDSPRWHAAELSKFFTEQESVSKTIRLLALQAIGACSSSGGSLDERGEVMGHINDLVSEIPRGFRDSWCAANSAIVQKLQQKAVACEDCGLRLQLLGFASQLCKPVFLQMATVESIRSLVSLRQIEALFEAEPRGAAMAWSNCLKAVLDIPTIEALLHNSLAYLLEMDAESMLASSPAMADLVDRLSLLAYDHEDIAQGAMVALSTMSFQRQLVQLRRMTDGSQLQTLHGQDTSYCASSYHRAVQSVSLKVSNFLLTMSLTGVSEQSLPQSVPGTLLGLHAASAEKHTPCPYERAHSPRKQNSTGFVEFESTPAVLPVDWREGLRSHLASDATAKQEALARLFTQACADLEQRCEGIEQPLRDEKACRQRLQQTYERLQEDYAGLEGQLIDRKLHYDSLEADRDSCFRDLDEARENADGLLQRVTELEQTLRTTSDQAEAELAGLRSAKENEQLMHTMTMAKKQEELEDVQERYEDLSTSIEAKRRELESARADTREASAGNAALRTELDQARDLTKKWQKEVEGLQSAAQDSTHRFAQLEAEVEAMKRDHDRQREAQQEAHEQNLRQIKEHQRQNAEAANASHNESLDKLAIQHGEEAARLEAELASARQEADKAREQHSRELTKAGDELESAEQQIDRLQKRCKQKDKQIAEANAMRINLMAAMGIGPAAGDATQLPDLPHRSRASTARALAESQGQWEPAEMSPTAAASGAQSRTFDGRASFASNGSSGQSRSAPTPKRAKPRRSFIVASPAKHGIQLSTGTTARTSRSGAGQGRSSTRRQPLAHVSANQMPAKPASHTPSKGTKGFEDEEFDGETLDEVDMLGQHTAEEEMQIDLSAFMK</sequence>
<name>A0A4U0TUV7_9PEZI</name>
<dbReference type="Proteomes" id="UP000308549">
    <property type="component" value="Unassembled WGS sequence"/>
</dbReference>
<organism evidence="2 3">
    <name type="scientific">Salinomyces thailandicus</name>
    <dbReference type="NCBI Taxonomy" id="706561"/>
    <lineage>
        <taxon>Eukaryota</taxon>
        <taxon>Fungi</taxon>
        <taxon>Dikarya</taxon>
        <taxon>Ascomycota</taxon>
        <taxon>Pezizomycotina</taxon>
        <taxon>Dothideomycetes</taxon>
        <taxon>Dothideomycetidae</taxon>
        <taxon>Mycosphaerellales</taxon>
        <taxon>Teratosphaeriaceae</taxon>
        <taxon>Salinomyces</taxon>
    </lineage>
</organism>
<dbReference type="EMBL" id="NAJL01000031">
    <property type="protein sequence ID" value="TKA26034.1"/>
    <property type="molecule type" value="Genomic_DNA"/>
</dbReference>
<comment type="caution">
    <text evidence="2">The sequence shown here is derived from an EMBL/GenBank/DDBJ whole genome shotgun (WGS) entry which is preliminary data.</text>
</comment>
<gene>
    <name evidence="2" type="ORF">B0A50_05546</name>
</gene>
<feature type="region of interest" description="Disordered" evidence="1">
    <location>
        <begin position="834"/>
        <end position="872"/>
    </location>
</feature>
<evidence type="ECO:0000256" key="1">
    <source>
        <dbReference type="SAM" id="MobiDB-lite"/>
    </source>
</evidence>
<feature type="region of interest" description="Disordered" evidence="1">
    <location>
        <begin position="901"/>
        <end position="1040"/>
    </location>
</feature>
<proteinExistence type="predicted"/>
<dbReference type="AlphaFoldDB" id="A0A4U0TUV7"/>
<accession>A0A4U0TUV7</accession>
<dbReference type="OrthoDB" id="5332870at2759"/>
<evidence type="ECO:0000313" key="2">
    <source>
        <dbReference type="EMBL" id="TKA26034.1"/>
    </source>
</evidence>
<feature type="compositionally biased region" description="Polar residues" evidence="1">
    <location>
        <begin position="952"/>
        <end position="964"/>
    </location>
</feature>
<protein>
    <submittedName>
        <fullName evidence="2">Uncharacterized protein</fullName>
    </submittedName>
</protein>